<protein>
    <submittedName>
        <fullName evidence="4">Transmembrane protein</fullName>
    </submittedName>
</protein>
<name>A0A183TJC4_SCHSO</name>
<dbReference type="EMBL" id="UYSU01041253">
    <property type="protein sequence ID" value="VDM02958.1"/>
    <property type="molecule type" value="Genomic_DNA"/>
</dbReference>
<keyword evidence="1" id="KW-0812">Transmembrane</keyword>
<reference evidence="2 3" key="2">
    <citation type="submission" date="2018-11" db="EMBL/GenBank/DDBJ databases">
        <authorList>
            <consortium name="Pathogen Informatics"/>
        </authorList>
    </citation>
    <scope>NUCLEOTIDE SEQUENCE [LARGE SCALE GENOMIC DNA]</scope>
    <source>
        <strain evidence="2 3">NST_G2</strain>
    </source>
</reference>
<keyword evidence="1" id="KW-1133">Transmembrane helix</keyword>
<feature type="transmembrane region" description="Helical" evidence="1">
    <location>
        <begin position="38"/>
        <end position="56"/>
    </location>
</feature>
<dbReference type="AlphaFoldDB" id="A0A183TJC4"/>
<keyword evidence="3" id="KW-1185">Reference proteome</keyword>
<reference evidence="4" key="1">
    <citation type="submission" date="2016-06" db="UniProtKB">
        <authorList>
            <consortium name="WormBaseParasite"/>
        </authorList>
    </citation>
    <scope>IDENTIFICATION</scope>
</reference>
<evidence type="ECO:0000313" key="3">
    <source>
        <dbReference type="Proteomes" id="UP000275846"/>
    </source>
</evidence>
<gene>
    <name evidence="2" type="ORF">SSLN_LOCUS16572</name>
</gene>
<feature type="transmembrane region" description="Helical" evidence="1">
    <location>
        <begin position="77"/>
        <end position="96"/>
    </location>
</feature>
<dbReference type="WBParaSite" id="SSLN_0001720501-mRNA-1">
    <property type="protein sequence ID" value="SSLN_0001720501-mRNA-1"/>
    <property type="gene ID" value="SSLN_0001720501"/>
</dbReference>
<sequence>MVVGAQFAVVSLAERENGEGLEGRRDCPFLRFRSTMKASVFVYFCCFILPYCQRAFEWRMASSSSSSSTSSSSSFRILLLHILLLHIHIHLLLLHFPPSNKSL</sequence>
<evidence type="ECO:0000256" key="1">
    <source>
        <dbReference type="SAM" id="Phobius"/>
    </source>
</evidence>
<proteinExistence type="predicted"/>
<evidence type="ECO:0000313" key="2">
    <source>
        <dbReference type="EMBL" id="VDM02958.1"/>
    </source>
</evidence>
<dbReference type="Proteomes" id="UP000275846">
    <property type="component" value="Unassembled WGS sequence"/>
</dbReference>
<keyword evidence="1" id="KW-0472">Membrane</keyword>
<accession>A0A183TJC4</accession>
<evidence type="ECO:0000313" key="4">
    <source>
        <dbReference type="WBParaSite" id="SSLN_0001720501-mRNA-1"/>
    </source>
</evidence>
<organism evidence="4">
    <name type="scientific">Schistocephalus solidus</name>
    <name type="common">Tapeworm</name>
    <dbReference type="NCBI Taxonomy" id="70667"/>
    <lineage>
        <taxon>Eukaryota</taxon>
        <taxon>Metazoa</taxon>
        <taxon>Spiralia</taxon>
        <taxon>Lophotrochozoa</taxon>
        <taxon>Platyhelminthes</taxon>
        <taxon>Cestoda</taxon>
        <taxon>Eucestoda</taxon>
        <taxon>Diphyllobothriidea</taxon>
        <taxon>Diphyllobothriidae</taxon>
        <taxon>Schistocephalus</taxon>
    </lineage>
</organism>